<dbReference type="Gene3D" id="3.40.50.10140">
    <property type="entry name" value="Toll/interleukin-1 receptor homology (TIR) domain"/>
    <property type="match status" value="1"/>
</dbReference>
<keyword evidence="8" id="KW-1185">Reference proteome</keyword>
<feature type="region of interest" description="Disordered" evidence="5">
    <location>
        <begin position="1"/>
        <end position="26"/>
    </location>
</feature>
<accession>A0A2P5AB06</accession>
<reference evidence="8" key="1">
    <citation type="submission" date="2016-06" db="EMBL/GenBank/DDBJ databases">
        <title>Parallel loss of symbiosis genes in relatives of nitrogen-fixing non-legume Parasponia.</title>
        <authorList>
            <person name="Van Velzen R."/>
            <person name="Holmer R."/>
            <person name="Bu F."/>
            <person name="Rutten L."/>
            <person name="Van Zeijl A."/>
            <person name="Liu W."/>
            <person name="Santuari L."/>
            <person name="Cao Q."/>
            <person name="Sharma T."/>
            <person name="Shen D."/>
            <person name="Roswanjaya Y."/>
            <person name="Wardhani T."/>
            <person name="Kalhor M.S."/>
            <person name="Jansen J."/>
            <person name="Van den Hoogen J."/>
            <person name="Gungor B."/>
            <person name="Hartog M."/>
            <person name="Hontelez J."/>
            <person name="Verver J."/>
            <person name="Yang W.-C."/>
            <person name="Schijlen E."/>
            <person name="Repin R."/>
            <person name="Schilthuizen M."/>
            <person name="Schranz E."/>
            <person name="Heidstra R."/>
            <person name="Miyata K."/>
            <person name="Fedorova E."/>
            <person name="Kohlen W."/>
            <person name="Bisseling T."/>
            <person name="Smit S."/>
            <person name="Geurts R."/>
        </authorList>
    </citation>
    <scope>NUCLEOTIDE SEQUENCE [LARGE SCALE GENOMIC DNA]</scope>
    <source>
        <strain evidence="8">cv. WU1-14</strain>
    </source>
</reference>
<dbReference type="InterPro" id="IPR035897">
    <property type="entry name" value="Toll_tir_struct_dom_sf"/>
</dbReference>
<dbReference type="Proteomes" id="UP000237105">
    <property type="component" value="Unassembled WGS sequence"/>
</dbReference>
<evidence type="ECO:0000313" key="7">
    <source>
        <dbReference type="EMBL" id="PON33711.1"/>
    </source>
</evidence>
<name>A0A2P5AB06_PARAD</name>
<dbReference type="SUPFAM" id="SSF52200">
    <property type="entry name" value="Toll/Interleukin receptor TIR domain"/>
    <property type="match status" value="1"/>
</dbReference>
<sequence length="88" mass="10186">MMVELSSCSSPSSAWSSSPSSSSNLNLSKKYDVFLNFRGEDTRKHFMGHLKVALYEKRIETFIDDELERGRYISSQLFEAIEDSKRRK</sequence>
<dbReference type="GO" id="GO:0061809">
    <property type="term" value="F:NAD+ nucleosidase activity, cyclic ADP-ribose generating"/>
    <property type="evidence" value="ECO:0007669"/>
    <property type="project" value="UniProtKB-EC"/>
</dbReference>
<feature type="domain" description="TIR" evidence="6">
    <location>
        <begin position="29"/>
        <end position="88"/>
    </location>
</feature>
<dbReference type="PANTHER" id="PTHR32009:SF39">
    <property type="entry name" value="TIR DOMAIN-CONTAINING PROTEIN"/>
    <property type="match status" value="1"/>
</dbReference>
<organism evidence="7 8">
    <name type="scientific">Parasponia andersonii</name>
    <name type="common">Sponia andersonii</name>
    <dbReference type="NCBI Taxonomy" id="3476"/>
    <lineage>
        <taxon>Eukaryota</taxon>
        <taxon>Viridiplantae</taxon>
        <taxon>Streptophyta</taxon>
        <taxon>Embryophyta</taxon>
        <taxon>Tracheophyta</taxon>
        <taxon>Spermatophyta</taxon>
        <taxon>Magnoliopsida</taxon>
        <taxon>eudicotyledons</taxon>
        <taxon>Gunneridae</taxon>
        <taxon>Pentapetalae</taxon>
        <taxon>rosids</taxon>
        <taxon>fabids</taxon>
        <taxon>Rosales</taxon>
        <taxon>Cannabaceae</taxon>
        <taxon>Parasponia</taxon>
    </lineage>
</organism>
<proteinExistence type="predicted"/>
<dbReference type="EMBL" id="JXTB01000709">
    <property type="protein sequence ID" value="PON33711.1"/>
    <property type="molecule type" value="Genomic_DNA"/>
</dbReference>
<dbReference type="GO" id="GO:0007165">
    <property type="term" value="P:signal transduction"/>
    <property type="evidence" value="ECO:0007669"/>
    <property type="project" value="InterPro"/>
</dbReference>
<dbReference type="Pfam" id="PF01582">
    <property type="entry name" value="TIR"/>
    <property type="match status" value="1"/>
</dbReference>
<dbReference type="OrthoDB" id="1164163at2759"/>
<protein>
    <recommendedName>
        <fullName evidence="1">ADP-ribosyl cyclase/cyclic ADP-ribose hydrolase</fullName>
        <ecNumber evidence="1">3.2.2.6</ecNumber>
    </recommendedName>
</protein>
<comment type="catalytic activity">
    <reaction evidence="4">
        <text>NAD(+) + H2O = ADP-D-ribose + nicotinamide + H(+)</text>
        <dbReference type="Rhea" id="RHEA:16301"/>
        <dbReference type="ChEBI" id="CHEBI:15377"/>
        <dbReference type="ChEBI" id="CHEBI:15378"/>
        <dbReference type="ChEBI" id="CHEBI:17154"/>
        <dbReference type="ChEBI" id="CHEBI:57540"/>
        <dbReference type="ChEBI" id="CHEBI:57967"/>
        <dbReference type="EC" id="3.2.2.6"/>
    </reaction>
    <physiologicalReaction direction="left-to-right" evidence="4">
        <dbReference type="Rhea" id="RHEA:16302"/>
    </physiologicalReaction>
</comment>
<keyword evidence="2" id="KW-0378">Hydrolase</keyword>
<evidence type="ECO:0000313" key="8">
    <source>
        <dbReference type="Proteomes" id="UP000237105"/>
    </source>
</evidence>
<evidence type="ECO:0000256" key="3">
    <source>
        <dbReference type="ARBA" id="ARBA00023027"/>
    </source>
</evidence>
<comment type="caution">
    <text evidence="7">The sequence shown here is derived from an EMBL/GenBank/DDBJ whole genome shotgun (WGS) entry which is preliminary data.</text>
</comment>
<dbReference type="PANTHER" id="PTHR32009">
    <property type="entry name" value="TMV RESISTANCE PROTEIN N-LIKE"/>
    <property type="match status" value="1"/>
</dbReference>
<evidence type="ECO:0000256" key="4">
    <source>
        <dbReference type="ARBA" id="ARBA00047304"/>
    </source>
</evidence>
<dbReference type="AlphaFoldDB" id="A0A2P5AB06"/>
<keyword evidence="3" id="KW-0520">NAD</keyword>
<dbReference type="InterPro" id="IPR000157">
    <property type="entry name" value="TIR_dom"/>
</dbReference>
<evidence type="ECO:0000256" key="2">
    <source>
        <dbReference type="ARBA" id="ARBA00022801"/>
    </source>
</evidence>
<dbReference type="PROSITE" id="PS50104">
    <property type="entry name" value="TIR"/>
    <property type="match status" value="1"/>
</dbReference>
<gene>
    <name evidence="7" type="ORF">PanWU01x14_350520</name>
</gene>
<evidence type="ECO:0000259" key="6">
    <source>
        <dbReference type="PROSITE" id="PS50104"/>
    </source>
</evidence>
<dbReference type="EC" id="3.2.2.6" evidence="1"/>
<evidence type="ECO:0000256" key="5">
    <source>
        <dbReference type="SAM" id="MobiDB-lite"/>
    </source>
</evidence>
<evidence type="ECO:0000256" key="1">
    <source>
        <dbReference type="ARBA" id="ARBA00011982"/>
    </source>
</evidence>